<dbReference type="NCBIfam" id="TIGR01205">
    <property type="entry name" value="D_ala_D_alaTIGR"/>
    <property type="match status" value="1"/>
</dbReference>
<evidence type="ECO:0000256" key="2">
    <source>
        <dbReference type="ARBA" id="ARBA00001946"/>
    </source>
</evidence>
<dbReference type="PANTHER" id="PTHR23132:SF23">
    <property type="entry name" value="D-ALANINE--D-ALANINE LIGASE B"/>
    <property type="match status" value="1"/>
</dbReference>
<dbReference type="InterPro" id="IPR011761">
    <property type="entry name" value="ATP-grasp"/>
</dbReference>
<evidence type="ECO:0000256" key="3">
    <source>
        <dbReference type="ARBA" id="ARBA00004496"/>
    </source>
</evidence>
<evidence type="ECO:0000256" key="11">
    <source>
        <dbReference type="ARBA" id="ARBA00022984"/>
    </source>
</evidence>
<protein>
    <recommendedName>
        <fullName evidence="5 14">D-alanine--D-alanine ligase</fullName>
        <ecNumber evidence="5 14">6.3.2.4</ecNumber>
    </recommendedName>
    <alternativeName>
        <fullName evidence="14">D-Ala-D-Ala ligase</fullName>
    </alternativeName>
    <alternativeName>
        <fullName evidence="14">D-alanylalanine synthetase</fullName>
    </alternativeName>
</protein>
<dbReference type="Proteomes" id="UP001194729">
    <property type="component" value="Unassembled WGS sequence"/>
</dbReference>
<dbReference type="SUPFAM" id="SSF56059">
    <property type="entry name" value="Glutathione synthetase ATP-binding domain-like"/>
    <property type="match status" value="1"/>
</dbReference>
<comment type="cofactor">
    <cofactor evidence="1">
        <name>Mn(2+)</name>
        <dbReference type="ChEBI" id="CHEBI:29035"/>
    </cofactor>
</comment>
<dbReference type="InterPro" id="IPR016185">
    <property type="entry name" value="PreATP-grasp_dom_sf"/>
</dbReference>
<feature type="domain" description="ATP-grasp" evidence="16">
    <location>
        <begin position="120"/>
        <end position="319"/>
    </location>
</feature>
<dbReference type="NCBIfam" id="NF002378">
    <property type="entry name" value="PRK01372.1"/>
    <property type="match status" value="1"/>
</dbReference>
<keyword evidence="7 14" id="KW-0436">Ligase</keyword>
<name>A0ABS0A6X9_9FLAO</name>
<dbReference type="NCBIfam" id="NF002527">
    <property type="entry name" value="PRK01966.1-3"/>
    <property type="match status" value="1"/>
</dbReference>
<dbReference type="InterPro" id="IPR013815">
    <property type="entry name" value="ATP_grasp_subdomain_1"/>
</dbReference>
<dbReference type="EMBL" id="JADKYU010000649">
    <property type="protein sequence ID" value="MBF4985097.1"/>
    <property type="molecule type" value="Genomic_DNA"/>
</dbReference>
<evidence type="ECO:0000256" key="1">
    <source>
        <dbReference type="ARBA" id="ARBA00001936"/>
    </source>
</evidence>
<dbReference type="PROSITE" id="PS00843">
    <property type="entry name" value="DALA_DALA_LIGASE_1"/>
    <property type="match status" value="1"/>
</dbReference>
<evidence type="ECO:0000256" key="13">
    <source>
        <dbReference type="ARBA" id="ARBA00047614"/>
    </source>
</evidence>
<keyword evidence="12 14" id="KW-0961">Cell wall biogenesis/degradation</keyword>
<comment type="catalytic activity">
    <reaction evidence="13 14">
        <text>2 D-alanine + ATP = D-alanyl-D-alanine + ADP + phosphate + H(+)</text>
        <dbReference type="Rhea" id="RHEA:11224"/>
        <dbReference type="ChEBI" id="CHEBI:15378"/>
        <dbReference type="ChEBI" id="CHEBI:30616"/>
        <dbReference type="ChEBI" id="CHEBI:43474"/>
        <dbReference type="ChEBI" id="CHEBI:57416"/>
        <dbReference type="ChEBI" id="CHEBI:57822"/>
        <dbReference type="ChEBI" id="CHEBI:456216"/>
        <dbReference type="EC" id="6.3.2.4"/>
    </reaction>
</comment>
<evidence type="ECO:0000256" key="9">
    <source>
        <dbReference type="ARBA" id="ARBA00022840"/>
    </source>
</evidence>
<dbReference type="InterPro" id="IPR011127">
    <property type="entry name" value="Dala_Dala_lig_N"/>
</dbReference>
<accession>A0ABS0A6X9</accession>
<keyword evidence="9 15" id="KW-0067">ATP-binding</keyword>
<comment type="similarity">
    <text evidence="4 14">Belongs to the D-alanine--D-alanine ligase family.</text>
</comment>
<keyword evidence="8 15" id="KW-0547">Nucleotide-binding</keyword>
<evidence type="ECO:0000256" key="8">
    <source>
        <dbReference type="ARBA" id="ARBA00022741"/>
    </source>
</evidence>
<evidence type="ECO:0000256" key="14">
    <source>
        <dbReference type="HAMAP-Rule" id="MF_00047"/>
    </source>
</evidence>
<dbReference type="Gene3D" id="3.30.1490.20">
    <property type="entry name" value="ATP-grasp fold, A domain"/>
    <property type="match status" value="1"/>
</dbReference>
<evidence type="ECO:0000313" key="18">
    <source>
        <dbReference type="Proteomes" id="UP001194729"/>
    </source>
</evidence>
<dbReference type="Gene3D" id="3.40.50.20">
    <property type="match status" value="1"/>
</dbReference>
<dbReference type="InterPro" id="IPR005905">
    <property type="entry name" value="D_ala_D_ala"/>
</dbReference>
<evidence type="ECO:0000256" key="5">
    <source>
        <dbReference type="ARBA" id="ARBA00012216"/>
    </source>
</evidence>
<keyword evidence="6 14" id="KW-0963">Cytoplasm</keyword>
<dbReference type="PIRSF" id="PIRSF039102">
    <property type="entry name" value="Ddl/VanB"/>
    <property type="match status" value="1"/>
</dbReference>
<evidence type="ECO:0000256" key="10">
    <source>
        <dbReference type="ARBA" id="ARBA00022960"/>
    </source>
</evidence>
<evidence type="ECO:0000256" key="15">
    <source>
        <dbReference type="PROSITE-ProRule" id="PRU00409"/>
    </source>
</evidence>
<dbReference type="InterPro" id="IPR011095">
    <property type="entry name" value="Dala_Dala_lig_C"/>
</dbReference>
<comment type="subcellular location">
    <subcellularLocation>
        <location evidence="3 14">Cytoplasm</location>
    </subcellularLocation>
</comment>
<evidence type="ECO:0000256" key="4">
    <source>
        <dbReference type="ARBA" id="ARBA00010871"/>
    </source>
</evidence>
<dbReference type="InterPro" id="IPR000291">
    <property type="entry name" value="D-Ala_lig_Van_CS"/>
</dbReference>
<dbReference type="PROSITE" id="PS50975">
    <property type="entry name" value="ATP_GRASP"/>
    <property type="match status" value="1"/>
</dbReference>
<dbReference type="PROSITE" id="PS00844">
    <property type="entry name" value="DALA_DALA_LIGASE_2"/>
    <property type="match status" value="1"/>
</dbReference>
<sequence>MKNIGVLMGGYSSEWQISLKSGAVIAKHLDKNLFNVFPIAILEDGWYYSDDANNRHVVDKNDFSITVNDKHITFDCLYNTIHGTPGEDGKIQAYLELLNIPQTSCDSYQSAITFNKRDCIAVLKPWGIYTGKHIYLNKGADYNATDISKRLGLPYFVKANRSGSSFGVSKVYKTEELEKALELAFSVDDEVILESFLDGTEVSVGIYQLGEEIIALPPTEIVSENDFFDYEAKYQGKSQEITPARISVELTLAVQEQSKRIYSVLKCKGIARADFIFHDGTPHFIEINTNPGMSTESIIPQQIRATDKTLQQVFTEVIENTIKHHS</sequence>
<evidence type="ECO:0000313" key="17">
    <source>
        <dbReference type="EMBL" id="MBF4985097.1"/>
    </source>
</evidence>
<evidence type="ECO:0000259" key="16">
    <source>
        <dbReference type="PROSITE" id="PS50975"/>
    </source>
</evidence>
<comment type="function">
    <text evidence="14">Cell wall formation.</text>
</comment>
<dbReference type="SUPFAM" id="SSF52440">
    <property type="entry name" value="PreATP-grasp domain"/>
    <property type="match status" value="1"/>
</dbReference>
<gene>
    <name evidence="14" type="primary">ddl</name>
    <name evidence="17" type="ORF">FNJ87_12390</name>
</gene>
<dbReference type="PANTHER" id="PTHR23132">
    <property type="entry name" value="D-ALANINE--D-ALANINE LIGASE"/>
    <property type="match status" value="1"/>
</dbReference>
<keyword evidence="18" id="KW-1185">Reference proteome</keyword>
<dbReference type="HAMAP" id="MF_00047">
    <property type="entry name" value="Dala_Dala_lig"/>
    <property type="match status" value="1"/>
</dbReference>
<evidence type="ECO:0000256" key="7">
    <source>
        <dbReference type="ARBA" id="ARBA00022598"/>
    </source>
</evidence>
<reference evidence="17 18" key="1">
    <citation type="submission" date="2020-11" db="EMBL/GenBank/DDBJ databases">
        <title>P. mediterranea TC4 genome.</title>
        <authorList>
            <person name="Molmeret M."/>
        </authorList>
    </citation>
    <scope>NUCLEOTIDE SEQUENCE [LARGE SCALE GENOMIC DNA]</scope>
    <source>
        <strain evidence="17 18">TC4</strain>
    </source>
</reference>
<organism evidence="17 18">
    <name type="scientific">Nonlabens mediterrranea</name>
    <dbReference type="NCBI Taxonomy" id="1419947"/>
    <lineage>
        <taxon>Bacteria</taxon>
        <taxon>Pseudomonadati</taxon>
        <taxon>Bacteroidota</taxon>
        <taxon>Flavobacteriia</taxon>
        <taxon>Flavobacteriales</taxon>
        <taxon>Flavobacteriaceae</taxon>
        <taxon>Nonlabens</taxon>
    </lineage>
</organism>
<dbReference type="Gene3D" id="3.30.470.20">
    <property type="entry name" value="ATP-grasp fold, B domain"/>
    <property type="match status" value="1"/>
</dbReference>
<dbReference type="EC" id="6.3.2.4" evidence="5 14"/>
<dbReference type="Pfam" id="PF01820">
    <property type="entry name" value="Dala_Dala_lig_N"/>
    <property type="match status" value="1"/>
</dbReference>
<evidence type="ECO:0000256" key="6">
    <source>
        <dbReference type="ARBA" id="ARBA00022490"/>
    </source>
</evidence>
<dbReference type="Pfam" id="PF07478">
    <property type="entry name" value="Dala_Dala_lig_C"/>
    <property type="match status" value="1"/>
</dbReference>
<keyword evidence="10 14" id="KW-0133">Cell shape</keyword>
<comment type="pathway">
    <text evidence="14">Cell wall biogenesis; peptidoglycan biosynthesis.</text>
</comment>
<comment type="caution">
    <text evidence="17">The sequence shown here is derived from an EMBL/GenBank/DDBJ whole genome shotgun (WGS) entry which is preliminary data.</text>
</comment>
<comment type="cofactor">
    <cofactor evidence="2">
        <name>Mg(2+)</name>
        <dbReference type="ChEBI" id="CHEBI:18420"/>
    </cofactor>
</comment>
<dbReference type="GO" id="GO:0008716">
    <property type="term" value="F:D-alanine-D-alanine ligase activity"/>
    <property type="evidence" value="ECO:0007669"/>
    <property type="project" value="UniProtKB-EC"/>
</dbReference>
<proteinExistence type="inferred from homology"/>
<evidence type="ECO:0000256" key="12">
    <source>
        <dbReference type="ARBA" id="ARBA00023316"/>
    </source>
</evidence>
<keyword evidence="11 14" id="KW-0573">Peptidoglycan synthesis</keyword>